<dbReference type="GO" id="GO:0005886">
    <property type="term" value="C:plasma membrane"/>
    <property type="evidence" value="ECO:0007669"/>
    <property type="project" value="UniProtKB-SubCell"/>
</dbReference>
<comment type="similarity">
    <text evidence="2">Belongs to the UPF0104 family.</text>
</comment>
<proteinExistence type="inferred from homology"/>
<accession>A0A897NMH4</accession>
<dbReference type="AlphaFoldDB" id="A0A897NMH4"/>
<evidence type="ECO:0000256" key="7">
    <source>
        <dbReference type="SAM" id="Phobius"/>
    </source>
</evidence>
<keyword evidence="9" id="KW-1185">Reference proteome</keyword>
<keyword evidence="3" id="KW-1003">Cell membrane</keyword>
<dbReference type="NCBIfam" id="TIGR00374">
    <property type="entry name" value="flippase-like domain"/>
    <property type="match status" value="1"/>
</dbReference>
<feature type="transmembrane region" description="Helical" evidence="7">
    <location>
        <begin position="129"/>
        <end position="147"/>
    </location>
</feature>
<evidence type="ECO:0000256" key="1">
    <source>
        <dbReference type="ARBA" id="ARBA00004651"/>
    </source>
</evidence>
<dbReference type="InterPro" id="IPR022791">
    <property type="entry name" value="L-PG_synthase/AglD"/>
</dbReference>
<evidence type="ECO:0000256" key="4">
    <source>
        <dbReference type="ARBA" id="ARBA00022692"/>
    </source>
</evidence>
<keyword evidence="5 7" id="KW-1133">Transmembrane helix</keyword>
<keyword evidence="4 7" id="KW-0812">Transmembrane</keyword>
<organism evidence="8 9">
    <name type="scientific">Halapricum desulfuricans</name>
    <dbReference type="NCBI Taxonomy" id="2841257"/>
    <lineage>
        <taxon>Archaea</taxon>
        <taxon>Methanobacteriati</taxon>
        <taxon>Methanobacteriota</taxon>
        <taxon>Stenosarchaea group</taxon>
        <taxon>Halobacteria</taxon>
        <taxon>Halobacteriales</taxon>
        <taxon>Haloarculaceae</taxon>
        <taxon>Halapricum</taxon>
    </lineage>
</organism>
<evidence type="ECO:0000256" key="3">
    <source>
        <dbReference type="ARBA" id="ARBA00022475"/>
    </source>
</evidence>
<evidence type="ECO:0000313" key="9">
    <source>
        <dbReference type="Proteomes" id="UP000663292"/>
    </source>
</evidence>
<feature type="transmembrane region" description="Helical" evidence="7">
    <location>
        <begin position="294"/>
        <end position="314"/>
    </location>
</feature>
<feature type="transmembrane region" description="Helical" evidence="7">
    <location>
        <begin position="41"/>
        <end position="61"/>
    </location>
</feature>
<evidence type="ECO:0000256" key="2">
    <source>
        <dbReference type="ARBA" id="ARBA00011061"/>
    </source>
</evidence>
<keyword evidence="6 7" id="KW-0472">Membrane</keyword>
<sequence length="341" mass="35343">MTDVASWRRILILGLQAAIAVAALAYVTTQIELRRAGAQLLALDATVVGVVVALTAVEFLTRFSMWYALLRGLDGVSFATSARVDLVVKFINHVLPSKASGHSVAPLVVRHYTGVDWTDAVSVAGVNTGLYATLYGIVSAVGVGIFVTRLPDGVAAVVVLSTAMYLGAGAVVLLAGRRLEVAGRLFGRLEHLARMLPRIGDRVASLVAALPTFTADSAATFRTLSSRPAVVVPYVLGWVGTLAVVPGMRVLVLLNALGDGFAPGALLPLVLVMAYSVTILPLTPGGIGVSEASATLVLVALGVAPEVAGVVVLLDRSFGVYLPALMGWVPAARIDLSSVLS</sequence>
<evidence type="ECO:0000313" key="8">
    <source>
        <dbReference type="EMBL" id="QSG15720.1"/>
    </source>
</evidence>
<evidence type="ECO:0000256" key="6">
    <source>
        <dbReference type="ARBA" id="ARBA00023136"/>
    </source>
</evidence>
<protein>
    <submittedName>
        <fullName evidence="8">Putative flippase</fullName>
    </submittedName>
</protein>
<evidence type="ECO:0000256" key="5">
    <source>
        <dbReference type="ARBA" id="ARBA00022989"/>
    </source>
</evidence>
<dbReference type="Proteomes" id="UP000663292">
    <property type="component" value="Chromosome"/>
</dbReference>
<gene>
    <name evidence="8" type="primary">aglD23</name>
    <name evidence="8" type="ORF">HSEST_2205</name>
</gene>
<comment type="subcellular location">
    <subcellularLocation>
        <location evidence="1">Cell membrane</location>
        <topology evidence="1">Multi-pass membrane protein</topology>
    </subcellularLocation>
</comment>
<feature type="transmembrane region" description="Helical" evidence="7">
    <location>
        <begin position="260"/>
        <end position="282"/>
    </location>
</feature>
<reference evidence="8 9" key="1">
    <citation type="submission" date="2020-11" db="EMBL/GenBank/DDBJ databases">
        <title>Carbohydrate-dependent, anaerobic sulfur respiration: A novel catabolism in halophilic archaea.</title>
        <authorList>
            <person name="Sorokin D.Y."/>
            <person name="Messina E."/>
            <person name="Smedile F."/>
            <person name="La Cono V."/>
            <person name="Hallsworth J.E."/>
            <person name="Yakimov M.M."/>
        </authorList>
    </citation>
    <scope>NUCLEOTIDE SEQUENCE [LARGE SCALE GENOMIC DNA]</scope>
    <source>
        <strain evidence="8 9">HSR-Est</strain>
    </source>
</reference>
<feature type="transmembrane region" description="Helical" evidence="7">
    <location>
        <begin position="153"/>
        <end position="175"/>
    </location>
</feature>
<dbReference type="PANTHER" id="PTHR39087">
    <property type="entry name" value="UPF0104 MEMBRANE PROTEIN MJ1595"/>
    <property type="match status" value="1"/>
</dbReference>
<dbReference type="EMBL" id="CP064791">
    <property type="protein sequence ID" value="QSG15720.1"/>
    <property type="molecule type" value="Genomic_DNA"/>
</dbReference>
<dbReference type="PANTHER" id="PTHR39087:SF2">
    <property type="entry name" value="UPF0104 MEMBRANE PROTEIN MJ1595"/>
    <property type="match status" value="1"/>
</dbReference>
<dbReference type="Pfam" id="PF03706">
    <property type="entry name" value="LPG_synthase_TM"/>
    <property type="match status" value="1"/>
</dbReference>
<feature type="transmembrane region" description="Helical" evidence="7">
    <location>
        <begin position="231"/>
        <end position="254"/>
    </location>
</feature>
<name>A0A897NMH4_9EURY</name>